<keyword evidence="4" id="KW-1185">Reference proteome</keyword>
<dbReference type="Proteomes" id="UP000002051">
    <property type="component" value="Unassembled WGS sequence"/>
</dbReference>
<proteinExistence type="predicted"/>
<organism evidence="2 4">
    <name type="scientific">Medicago truncatula</name>
    <name type="common">Barrel medic</name>
    <name type="synonym">Medicago tribuloides</name>
    <dbReference type="NCBI Taxonomy" id="3880"/>
    <lineage>
        <taxon>Eukaryota</taxon>
        <taxon>Viridiplantae</taxon>
        <taxon>Streptophyta</taxon>
        <taxon>Embryophyta</taxon>
        <taxon>Tracheophyta</taxon>
        <taxon>Spermatophyta</taxon>
        <taxon>Magnoliopsida</taxon>
        <taxon>eudicotyledons</taxon>
        <taxon>Gunneridae</taxon>
        <taxon>Pentapetalae</taxon>
        <taxon>rosids</taxon>
        <taxon>fabids</taxon>
        <taxon>Fabales</taxon>
        <taxon>Fabaceae</taxon>
        <taxon>Papilionoideae</taxon>
        <taxon>50 kb inversion clade</taxon>
        <taxon>NPAAA clade</taxon>
        <taxon>Hologalegina</taxon>
        <taxon>IRL clade</taxon>
        <taxon>Trifolieae</taxon>
        <taxon>Medicago</taxon>
    </lineage>
</organism>
<feature type="chain" id="PRO_5014572115" evidence="1">
    <location>
        <begin position="18"/>
        <end position="63"/>
    </location>
</feature>
<accession>G7ID93</accession>
<feature type="signal peptide" evidence="1">
    <location>
        <begin position="1"/>
        <end position="17"/>
    </location>
</feature>
<dbReference type="AlphaFoldDB" id="G7ID93"/>
<evidence type="ECO:0000256" key="1">
    <source>
        <dbReference type="SAM" id="SignalP"/>
    </source>
</evidence>
<evidence type="ECO:0000313" key="4">
    <source>
        <dbReference type="Proteomes" id="UP000002051"/>
    </source>
</evidence>
<dbReference type="HOGENOM" id="CLU_2889111_0_0_1"/>
<reference evidence="3" key="3">
    <citation type="submission" date="2015-04" db="UniProtKB">
        <authorList>
            <consortium name="EnsemblPlants"/>
        </authorList>
    </citation>
    <scope>IDENTIFICATION</scope>
    <source>
        <strain evidence="3">cv. Jemalong A17</strain>
    </source>
</reference>
<gene>
    <name evidence="2" type="ordered locus">MTR_1g110540</name>
</gene>
<keyword evidence="1" id="KW-0732">Signal</keyword>
<protein>
    <submittedName>
        <fullName evidence="2 3">Uncharacterized protein</fullName>
    </submittedName>
</protein>
<evidence type="ECO:0000313" key="2">
    <source>
        <dbReference type="EMBL" id="AES62899.1"/>
    </source>
</evidence>
<reference evidence="2 4" key="2">
    <citation type="journal article" date="2014" name="BMC Genomics">
        <title>An improved genome release (version Mt4.0) for the model legume Medicago truncatula.</title>
        <authorList>
            <person name="Tang H."/>
            <person name="Krishnakumar V."/>
            <person name="Bidwell S."/>
            <person name="Rosen B."/>
            <person name="Chan A."/>
            <person name="Zhou S."/>
            <person name="Gentzbittel L."/>
            <person name="Childs K.L."/>
            <person name="Yandell M."/>
            <person name="Gundlach H."/>
            <person name="Mayer K.F."/>
            <person name="Schwartz D.C."/>
            <person name="Town C.D."/>
        </authorList>
    </citation>
    <scope>GENOME REANNOTATION</scope>
    <source>
        <strain evidence="3 4">cv. Jemalong A17</strain>
    </source>
</reference>
<evidence type="ECO:0000313" key="3">
    <source>
        <dbReference type="EnsemblPlants" id="AES62899"/>
    </source>
</evidence>
<dbReference type="PaxDb" id="3880-AES62899"/>
<reference evidence="2 4" key="1">
    <citation type="journal article" date="2011" name="Nature">
        <title>The Medicago genome provides insight into the evolution of rhizobial symbioses.</title>
        <authorList>
            <person name="Young N.D."/>
            <person name="Debelle F."/>
            <person name="Oldroyd G.E."/>
            <person name="Geurts R."/>
            <person name="Cannon S.B."/>
            <person name="Udvardi M.K."/>
            <person name="Benedito V.A."/>
            <person name="Mayer K.F."/>
            <person name="Gouzy J."/>
            <person name="Schoof H."/>
            <person name="Van de Peer Y."/>
            <person name="Proost S."/>
            <person name="Cook D.R."/>
            <person name="Meyers B.C."/>
            <person name="Spannagl M."/>
            <person name="Cheung F."/>
            <person name="De Mita S."/>
            <person name="Krishnakumar V."/>
            <person name="Gundlach H."/>
            <person name="Zhou S."/>
            <person name="Mudge J."/>
            <person name="Bharti A.K."/>
            <person name="Murray J.D."/>
            <person name="Naoumkina M.A."/>
            <person name="Rosen B."/>
            <person name="Silverstein K.A."/>
            <person name="Tang H."/>
            <person name="Rombauts S."/>
            <person name="Zhao P.X."/>
            <person name="Zhou P."/>
            <person name="Barbe V."/>
            <person name="Bardou P."/>
            <person name="Bechner M."/>
            <person name="Bellec A."/>
            <person name="Berger A."/>
            <person name="Berges H."/>
            <person name="Bidwell S."/>
            <person name="Bisseling T."/>
            <person name="Choisne N."/>
            <person name="Couloux A."/>
            <person name="Denny R."/>
            <person name="Deshpande S."/>
            <person name="Dai X."/>
            <person name="Doyle J.J."/>
            <person name="Dudez A.M."/>
            <person name="Farmer A.D."/>
            <person name="Fouteau S."/>
            <person name="Franken C."/>
            <person name="Gibelin C."/>
            <person name="Gish J."/>
            <person name="Goldstein S."/>
            <person name="Gonzalez A.J."/>
            <person name="Green P.J."/>
            <person name="Hallab A."/>
            <person name="Hartog M."/>
            <person name="Hua A."/>
            <person name="Humphray S.J."/>
            <person name="Jeong D.H."/>
            <person name="Jing Y."/>
            <person name="Jocker A."/>
            <person name="Kenton S.M."/>
            <person name="Kim D.J."/>
            <person name="Klee K."/>
            <person name="Lai H."/>
            <person name="Lang C."/>
            <person name="Lin S."/>
            <person name="Macmil S.L."/>
            <person name="Magdelenat G."/>
            <person name="Matthews L."/>
            <person name="McCorrison J."/>
            <person name="Monaghan E.L."/>
            <person name="Mun J.H."/>
            <person name="Najar F.Z."/>
            <person name="Nicholson C."/>
            <person name="Noirot C."/>
            <person name="O'Bleness M."/>
            <person name="Paule C.R."/>
            <person name="Poulain J."/>
            <person name="Prion F."/>
            <person name="Qin B."/>
            <person name="Qu C."/>
            <person name="Retzel E.F."/>
            <person name="Riddle C."/>
            <person name="Sallet E."/>
            <person name="Samain S."/>
            <person name="Samson N."/>
            <person name="Sanders I."/>
            <person name="Saurat O."/>
            <person name="Scarpelli C."/>
            <person name="Schiex T."/>
            <person name="Segurens B."/>
            <person name="Severin A.J."/>
            <person name="Sherrier D.J."/>
            <person name="Shi R."/>
            <person name="Sims S."/>
            <person name="Singer S.R."/>
            <person name="Sinharoy S."/>
            <person name="Sterck L."/>
            <person name="Viollet A."/>
            <person name="Wang B.B."/>
            <person name="Wang K."/>
            <person name="Wang M."/>
            <person name="Wang X."/>
            <person name="Warfsmann J."/>
            <person name="Weissenbach J."/>
            <person name="White D.D."/>
            <person name="White J.D."/>
            <person name="Wiley G.B."/>
            <person name="Wincker P."/>
            <person name="Xing Y."/>
            <person name="Yang L."/>
            <person name="Yao Z."/>
            <person name="Ying F."/>
            <person name="Zhai J."/>
            <person name="Zhou L."/>
            <person name="Zuber A."/>
            <person name="Denarie J."/>
            <person name="Dixon R.A."/>
            <person name="May G.D."/>
            <person name="Schwartz D.C."/>
            <person name="Rogers J."/>
            <person name="Quetier F."/>
            <person name="Town C.D."/>
            <person name="Roe B.A."/>
        </authorList>
    </citation>
    <scope>NUCLEOTIDE SEQUENCE [LARGE SCALE GENOMIC DNA]</scope>
    <source>
        <strain evidence="2">A17</strain>
        <strain evidence="3 4">cv. Jemalong A17</strain>
    </source>
</reference>
<dbReference type="EMBL" id="CM001217">
    <property type="protein sequence ID" value="AES62899.1"/>
    <property type="molecule type" value="Genomic_DNA"/>
</dbReference>
<dbReference type="EnsemblPlants" id="AES62899">
    <property type="protein sequence ID" value="AES62899"/>
    <property type="gene ID" value="MTR_1g110540"/>
</dbReference>
<sequence>MGKGTNISLFLALGVSTLPSNTKILVDCTLRAKDQIYGKHVERKCKPIYRLSSTPSVPNCMSL</sequence>
<name>G7ID93_MEDTR</name>